<name>A0A518DR70_9BACT</name>
<reference evidence="7 8" key="1">
    <citation type="submission" date="2019-02" db="EMBL/GenBank/DDBJ databases">
        <title>Deep-cultivation of Planctomycetes and their phenomic and genomic characterization uncovers novel biology.</title>
        <authorList>
            <person name="Wiegand S."/>
            <person name="Jogler M."/>
            <person name="Boedeker C."/>
            <person name="Pinto D."/>
            <person name="Vollmers J."/>
            <person name="Rivas-Marin E."/>
            <person name="Kohn T."/>
            <person name="Peeters S.H."/>
            <person name="Heuer A."/>
            <person name="Rast P."/>
            <person name="Oberbeckmann S."/>
            <person name="Bunk B."/>
            <person name="Jeske O."/>
            <person name="Meyerdierks A."/>
            <person name="Storesund J.E."/>
            <person name="Kallscheuer N."/>
            <person name="Luecker S."/>
            <person name="Lage O.M."/>
            <person name="Pohl T."/>
            <person name="Merkel B.J."/>
            <person name="Hornburger P."/>
            <person name="Mueller R.-W."/>
            <person name="Bruemmer F."/>
            <person name="Labrenz M."/>
            <person name="Spormann A.M."/>
            <person name="Op den Camp H."/>
            <person name="Overmann J."/>
            <person name="Amann R."/>
            <person name="Jetten M.S.M."/>
            <person name="Mascher T."/>
            <person name="Medema M.H."/>
            <person name="Devos D.P."/>
            <person name="Kaster A.-K."/>
            <person name="Ovreas L."/>
            <person name="Rohde M."/>
            <person name="Galperin M.Y."/>
            <person name="Jogler C."/>
        </authorList>
    </citation>
    <scope>NUCLEOTIDE SEQUENCE [LARGE SCALE GENOMIC DNA]</scope>
    <source>
        <strain evidence="7 8">Pla85_3_4</strain>
    </source>
</reference>
<feature type="domain" description="RNA polymerase sigma-70 region 2" evidence="6">
    <location>
        <begin position="51"/>
        <end position="104"/>
    </location>
</feature>
<keyword evidence="3" id="KW-0238">DNA-binding</keyword>
<dbReference type="Proteomes" id="UP000317648">
    <property type="component" value="Chromosome"/>
</dbReference>
<evidence type="ECO:0000313" key="8">
    <source>
        <dbReference type="Proteomes" id="UP000317648"/>
    </source>
</evidence>
<protein>
    <submittedName>
        <fullName evidence="7">RNA polymerase sigma factor SigZ</fullName>
    </submittedName>
</protein>
<dbReference type="Gene3D" id="1.10.1740.10">
    <property type="match status" value="1"/>
</dbReference>
<keyword evidence="8" id="KW-1185">Reference proteome</keyword>
<dbReference type="InterPro" id="IPR007627">
    <property type="entry name" value="RNA_pol_sigma70_r2"/>
</dbReference>
<dbReference type="EMBL" id="CP036433">
    <property type="protein sequence ID" value="QDU94338.1"/>
    <property type="molecule type" value="Genomic_DNA"/>
</dbReference>
<keyword evidence="2" id="KW-0731">Sigma factor</keyword>
<dbReference type="PANTHER" id="PTHR43133">
    <property type="entry name" value="RNA POLYMERASE ECF-TYPE SIGMA FACTO"/>
    <property type="match status" value="1"/>
</dbReference>
<dbReference type="InterPro" id="IPR013325">
    <property type="entry name" value="RNA_pol_sigma_r2"/>
</dbReference>
<gene>
    <name evidence="7" type="ORF">Pla8534_21270</name>
</gene>
<dbReference type="KEGG" id="lcre:Pla8534_21270"/>
<organism evidence="7 8">
    <name type="scientific">Lignipirellula cremea</name>
    <dbReference type="NCBI Taxonomy" id="2528010"/>
    <lineage>
        <taxon>Bacteria</taxon>
        <taxon>Pseudomonadati</taxon>
        <taxon>Planctomycetota</taxon>
        <taxon>Planctomycetia</taxon>
        <taxon>Pirellulales</taxon>
        <taxon>Pirellulaceae</taxon>
        <taxon>Lignipirellula</taxon>
    </lineage>
</organism>
<evidence type="ECO:0000259" key="6">
    <source>
        <dbReference type="Pfam" id="PF04542"/>
    </source>
</evidence>
<dbReference type="Pfam" id="PF04542">
    <property type="entry name" value="Sigma70_r2"/>
    <property type="match status" value="1"/>
</dbReference>
<evidence type="ECO:0000313" key="7">
    <source>
        <dbReference type="EMBL" id="QDU94338.1"/>
    </source>
</evidence>
<evidence type="ECO:0000256" key="4">
    <source>
        <dbReference type="ARBA" id="ARBA00023163"/>
    </source>
</evidence>
<evidence type="ECO:0000256" key="1">
    <source>
        <dbReference type="ARBA" id="ARBA00023015"/>
    </source>
</evidence>
<evidence type="ECO:0000256" key="5">
    <source>
        <dbReference type="SAM" id="MobiDB-lite"/>
    </source>
</evidence>
<feature type="region of interest" description="Disordered" evidence="5">
    <location>
        <begin position="106"/>
        <end position="128"/>
    </location>
</feature>
<dbReference type="OrthoDB" id="281047at2"/>
<dbReference type="GO" id="GO:0003677">
    <property type="term" value="F:DNA binding"/>
    <property type="evidence" value="ECO:0007669"/>
    <property type="project" value="UniProtKB-KW"/>
</dbReference>
<dbReference type="SUPFAM" id="SSF88946">
    <property type="entry name" value="Sigma2 domain of RNA polymerase sigma factors"/>
    <property type="match status" value="1"/>
</dbReference>
<dbReference type="PANTHER" id="PTHR43133:SF8">
    <property type="entry name" value="RNA POLYMERASE SIGMA FACTOR HI_1459-RELATED"/>
    <property type="match status" value="1"/>
</dbReference>
<evidence type="ECO:0000256" key="2">
    <source>
        <dbReference type="ARBA" id="ARBA00023082"/>
    </source>
</evidence>
<dbReference type="GO" id="GO:0006352">
    <property type="term" value="P:DNA-templated transcription initiation"/>
    <property type="evidence" value="ECO:0007669"/>
    <property type="project" value="InterPro"/>
</dbReference>
<dbReference type="InterPro" id="IPR039425">
    <property type="entry name" value="RNA_pol_sigma-70-like"/>
</dbReference>
<evidence type="ECO:0000256" key="3">
    <source>
        <dbReference type="ARBA" id="ARBA00023125"/>
    </source>
</evidence>
<dbReference type="AlphaFoldDB" id="A0A518DR70"/>
<proteinExistence type="predicted"/>
<accession>A0A518DR70</accession>
<dbReference type="GO" id="GO:0016987">
    <property type="term" value="F:sigma factor activity"/>
    <property type="evidence" value="ECO:0007669"/>
    <property type="project" value="UniProtKB-KW"/>
</dbReference>
<keyword evidence="4" id="KW-0804">Transcription</keyword>
<sequence>MIDDSVNPDESHASTSLTLLQRIRDNESGAWSRLERIYTPLIYLWCVGSLSPEEIADIGQDVLISVSKKIGDFKRDPERPGSFRAWLRTITKRKVIDYVRKKKRQLAAGQGGSDAHQMMNEQPAPEFPENEETGVLYAQAIEIMRSDFPDWYIPAFVRIAIDGESPAHVAQDLGQKASAVYVAKSRVLQRLRSEFQEVIE</sequence>
<keyword evidence="1" id="KW-0805">Transcription regulation</keyword>